<dbReference type="InterPro" id="IPR033659">
    <property type="entry name" value="Ferrochelatase_N"/>
</dbReference>
<protein>
    <recommendedName>
        <fullName evidence="10">Ferrochelatase</fullName>
        <ecNumber evidence="10">4.98.1.1</ecNumber>
    </recommendedName>
</protein>
<reference evidence="12" key="1">
    <citation type="submission" date="2016-11" db="UniProtKB">
        <authorList>
            <consortium name="WormBaseParasite"/>
        </authorList>
    </citation>
    <scope>IDENTIFICATION</scope>
</reference>
<dbReference type="HAMAP" id="MF_00323">
    <property type="entry name" value="Ferrochelatase"/>
    <property type="match status" value="1"/>
</dbReference>
<keyword evidence="11" id="KW-1185">Reference proteome</keyword>
<keyword evidence="8 10" id="KW-0627">Porphyrin biosynthesis</keyword>
<dbReference type="FunFam" id="3.40.50.1400:FF:000002">
    <property type="entry name" value="Ferrochelatase"/>
    <property type="match status" value="1"/>
</dbReference>
<keyword evidence="7 10" id="KW-0456">Lyase</keyword>
<evidence type="ECO:0000313" key="11">
    <source>
        <dbReference type="Proteomes" id="UP000095287"/>
    </source>
</evidence>
<accession>A0A1I7Y6V6</accession>
<comment type="similarity">
    <text evidence="2 10">Belongs to the ferrochelatase family.</text>
</comment>
<evidence type="ECO:0000256" key="6">
    <source>
        <dbReference type="ARBA" id="ARBA00023133"/>
    </source>
</evidence>
<evidence type="ECO:0000313" key="12">
    <source>
        <dbReference type="WBParaSite" id="L893_g13340.t1"/>
    </source>
</evidence>
<sequence>MVILTRRVMGVLADRAKLLLEQSGGQLIKLPPRPKIGILLTNTGTPSGYSYWPMRKYLEQFLLDKRIIEVPRAIWYPILYLFILPFRPFKKGKCYKAIWNMEKDESPLRTISRNQANDLQKALEAKGNSVVVNWAFRYGEPSIAEGIAELQKAGCDRLVLFPLYPQYSATTTASMCDAAFQALLKQRHQMAIRTVPAYYRNPVFIDTIANTIEEKLKKSGDVEVIVVTYHGIPLQYQEKGDPYGYQCHETTELLKERLAKGGVTSADLVTSFQSRLGHLEWTKPYTEDLTLELAKSGIKKMAMVAPGFSSDCLETLEELEMDVRDQFLELGGEEFVYIPCLNDSAEGIRVLADVVSKQLVNFEV</sequence>
<dbReference type="GO" id="GO:0006783">
    <property type="term" value="P:heme biosynthetic process"/>
    <property type="evidence" value="ECO:0007669"/>
    <property type="project" value="UniProtKB-UniRule"/>
</dbReference>
<comment type="function">
    <text evidence="10">Catalyzes the ferrous insertion into protoporphyrin IX.</text>
</comment>
<dbReference type="PANTHER" id="PTHR11108">
    <property type="entry name" value="FERROCHELATASE"/>
    <property type="match status" value="1"/>
</dbReference>
<dbReference type="Gene3D" id="3.40.50.1400">
    <property type="match status" value="2"/>
</dbReference>
<dbReference type="PANTHER" id="PTHR11108:SF1">
    <property type="entry name" value="FERROCHELATASE, MITOCHONDRIAL"/>
    <property type="match status" value="1"/>
</dbReference>
<dbReference type="SUPFAM" id="SSF53800">
    <property type="entry name" value="Chelatase"/>
    <property type="match status" value="1"/>
</dbReference>
<evidence type="ECO:0000256" key="2">
    <source>
        <dbReference type="ARBA" id="ARBA00007718"/>
    </source>
</evidence>
<dbReference type="InterPro" id="IPR033644">
    <property type="entry name" value="Ferrochelatase_C"/>
</dbReference>
<keyword evidence="6 10" id="KW-0350">Heme biosynthesis</keyword>
<dbReference type="Proteomes" id="UP000095287">
    <property type="component" value="Unplaced"/>
</dbReference>
<evidence type="ECO:0000256" key="7">
    <source>
        <dbReference type="ARBA" id="ARBA00023239"/>
    </source>
</evidence>
<organism evidence="11 12">
    <name type="scientific">Steinernema glaseri</name>
    <dbReference type="NCBI Taxonomy" id="37863"/>
    <lineage>
        <taxon>Eukaryota</taxon>
        <taxon>Metazoa</taxon>
        <taxon>Ecdysozoa</taxon>
        <taxon>Nematoda</taxon>
        <taxon>Chromadorea</taxon>
        <taxon>Rhabditida</taxon>
        <taxon>Tylenchina</taxon>
        <taxon>Panagrolaimomorpha</taxon>
        <taxon>Strongyloidoidea</taxon>
        <taxon>Steinernematidae</taxon>
        <taxon>Steinernema</taxon>
    </lineage>
</organism>
<comment type="pathway">
    <text evidence="1 10">Porphyrin-containing compound metabolism; protoheme biosynthesis; protoheme from protoporphyrin-IX: step 1/1.</text>
</comment>
<comment type="catalytic activity">
    <reaction evidence="9">
        <text>heme b + 2 H(+) = protoporphyrin IX + Fe(2+)</text>
        <dbReference type="Rhea" id="RHEA:22584"/>
        <dbReference type="ChEBI" id="CHEBI:15378"/>
        <dbReference type="ChEBI" id="CHEBI:29033"/>
        <dbReference type="ChEBI" id="CHEBI:57306"/>
        <dbReference type="ChEBI" id="CHEBI:60344"/>
        <dbReference type="EC" id="4.98.1.1"/>
    </reaction>
    <physiologicalReaction direction="right-to-left" evidence="9">
        <dbReference type="Rhea" id="RHEA:22586"/>
    </physiologicalReaction>
</comment>
<evidence type="ECO:0000256" key="10">
    <source>
        <dbReference type="RuleBase" id="RU000607"/>
    </source>
</evidence>
<dbReference type="GO" id="GO:0004325">
    <property type="term" value="F:ferrochelatase activity"/>
    <property type="evidence" value="ECO:0007669"/>
    <property type="project" value="UniProtKB-UniRule"/>
</dbReference>
<keyword evidence="4" id="KW-0479">Metal-binding</keyword>
<dbReference type="GO" id="GO:0046872">
    <property type="term" value="F:metal ion binding"/>
    <property type="evidence" value="ECO:0007669"/>
    <property type="project" value="UniProtKB-KW"/>
</dbReference>
<keyword evidence="10" id="KW-0472">Membrane</keyword>
<evidence type="ECO:0000256" key="8">
    <source>
        <dbReference type="ARBA" id="ARBA00023244"/>
    </source>
</evidence>
<dbReference type="NCBIfam" id="TIGR00109">
    <property type="entry name" value="hemH"/>
    <property type="match status" value="1"/>
</dbReference>
<proteinExistence type="inferred from homology"/>
<comment type="subcellular location">
    <subcellularLocation>
        <location evidence="10">Mitochondrion inner membrane</location>
    </subcellularLocation>
</comment>
<dbReference type="CDD" id="cd03411">
    <property type="entry name" value="Ferrochelatase_N"/>
    <property type="match status" value="1"/>
</dbReference>
<dbReference type="UniPathway" id="UPA00252">
    <property type="reaction ID" value="UER00325"/>
</dbReference>
<dbReference type="WBParaSite" id="L893_g13340.t1">
    <property type="protein sequence ID" value="L893_g13340.t1"/>
    <property type="gene ID" value="L893_g13340"/>
</dbReference>
<evidence type="ECO:0000256" key="1">
    <source>
        <dbReference type="ARBA" id="ARBA00004943"/>
    </source>
</evidence>
<dbReference type="InterPro" id="IPR019772">
    <property type="entry name" value="Ferrochelatase_AS"/>
</dbReference>
<dbReference type="PROSITE" id="PS00534">
    <property type="entry name" value="FERROCHELATASE"/>
    <property type="match status" value="1"/>
</dbReference>
<dbReference type="GO" id="GO:0005743">
    <property type="term" value="C:mitochondrial inner membrane"/>
    <property type="evidence" value="ECO:0007669"/>
    <property type="project" value="UniProtKB-SubCell"/>
</dbReference>
<dbReference type="EC" id="4.98.1.1" evidence="10"/>
<name>A0A1I7Y6V6_9BILA</name>
<keyword evidence="5 10" id="KW-0408">Iron</keyword>
<evidence type="ECO:0000256" key="4">
    <source>
        <dbReference type="ARBA" id="ARBA00022723"/>
    </source>
</evidence>
<keyword evidence="10" id="KW-0999">Mitochondrion inner membrane</keyword>
<evidence type="ECO:0000256" key="9">
    <source>
        <dbReference type="ARBA" id="ARBA00049915"/>
    </source>
</evidence>
<evidence type="ECO:0000256" key="5">
    <source>
        <dbReference type="ARBA" id="ARBA00023004"/>
    </source>
</evidence>
<evidence type="ECO:0000256" key="3">
    <source>
        <dbReference type="ARBA" id="ARBA00022490"/>
    </source>
</evidence>
<dbReference type="InterPro" id="IPR001015">
    <property type="entry name" value="Ferrochelatase"/>
</dbReference>
<dbReference type="CDD" id="cd00419">
    <property type="entry name" value="Ferrochelatase_C"/>
    <property type="match status" value="1"/>
</dbReference>
<dbReference type="Pfam" id="PF00762">
    <property type="entry name" value="Ferrochelatase"/>
    <property type="match status" value="1"/>
</dbReference>
<keyword evidence="3" id="KW-0963">Cytoplasm</keyword>
<dbReference type="AlphaFoldDB" id="A0A1I7Y6V6"/>
<keyword evidence="10" id="KW-0496">Mitochondrion</keyword>